<evidence type="ECO:0000313" key="1">
    <source>
        <dbReference type="EMBL" id="KAL0125627.1"/>
    </source>
</evidence>
<accession>A0AAW2GEA6</accession>
<evidence type="ECO:0008006" key="3">
    <source>
        <dbReference type="Google" id="ProtNLM"/>
    </source>
</evidence>
<reference evidence="1 2" key="1">
    <citation type="submission" date="2023-03" db="EMBL/GenBank/DDBJ databases">
        <title>High recombination rates correlate with genetic variation in Cardiocondyla obscurior ants.</title>
        <authorList>
            <person name="Errbii M."/>
        </authorList>
    </citation>
    <scope>NUCLEOTIDE SEQUENCE [LARGE SCALE GENOMIC DNA]</scope>
    <source>
        <strain evidence="1">Alpha-2009</strain>
        <tissue evidence="1">Whole body</tissue>
    </source>
</reference>
<dbReference type="Proteomes" id="UP001430953">
    <property type="component" value="Unassembled WGS sequence"/>
</dbReference>
<organism evidence="1 2">
    <name type="scientific">Cardiocondyla obscurior</name>
    <dbReference type="NCBI Taxonomy" id="286306"/>
    <lineage>
        <taxon>Eukaryota</taxon>
        <taxon>Metazoa</taxon>
        <taxon>Ecdysozoa</taxon>
        <taxon>Arthropoda</taxon>
        <taxon>Hexapoda</taxon>
        <taxon>Insecta</taxon>
        <taxon>Pterygota</taxon>
        <taxon>Neoptera</taxon>
        <taxon>Endopterygota</taxon>
        <taxon>Hymenoptera</taxon>
        <taxon>Apocrita</taxon>
        <taxon>Aculeata</taxon>
        <taxon>Formicoidea</taxon>
        <taxon>Formicidae</taxon>
        <taxon>Myrmicinae</taxon>
        <taxon>Cardiocondyla</taxon>
    </lineage>
</organism>
<sequence length="140" mass="17094">MRVTPAREIKMFCVSRQVQNLHRARNNTRVMGEHRFRVALVKVVNYTFRRILSKNRKIETARSEIKTTKSGYRKKKKYFFLITYKTNRFKDTKVIHDFQHDVSHLERLAELWLRATRRRDDRVGVDLYRRGIFRKLHSEK</sequence>
<comment type="caution">
    <text evidence="1">The sequence shown here is derived from an EMBL/GenBank/DDBJ whole genome shotgun (WGS) entry which is preliminary data.</text>
</comment>
<dbReference type="EMBL" id="JADYXP020000004">
    <property type="protein sequence ID" value="KAL0125627.1"/>
    <property type="molecule type" value="Genomic_DNA"/>
</dbReference>
<dbReference type="AlphaFoldDB" id="A0AAW2GEA6"/>
<name>A0AAW2GEA6_9HYME</name>
<keyword evidence="2" id="KW-1185">Reference proteome</keyword>
<protein>
    <recommendedName>
        <fullName evidence="3">Ribosomal protein L20</fullName>
    </recommendedName>
</protein>
<proteinExistence type="predicted"/>
<evidence type="ECO:0000313" key="2">
    <source>
        <dbReference type="Proteomes" id="UP001430953"/>
    </source>
</evidence>
<gene>
    <name evidence="1" type="ORF">PUN28_004609</name>
</gene>